<evidence type="ECO:0000313" key="2">
    <source>
        <dbReference type="EMBL" id="MBU3828025.1"/>
    </source>
</evidence>
<dbReference type="EMBL" id="JAHLFT010000031">
    <property type="protein sequence ID" value="MBU3828025.1"/>
    <property type="molecule type" value="Genomic_DNA"/>
</dbReference>
<protein>
    <recommendedName>
        <fullName evidence="4">Superantigen-like protein</fullName>
    </recommendedName>
</protein>
<proteinExistence type="predicted"/>
<gene>
    <name evidence="2" type="ORF">H9806_02560</name>
</gene>
<evidence type="ECO:0008006" key="4">
    <source>
        <dbReference type="Google" id="ProtNLM"/>
    </source>
</evidence>
<reference evidence="2" key="1">
    <citation type="journal article" date="2021" name="PeerJ">
        <title>Extensive microbial diversity within the chicken gut microbiome revealed by metagenomics and culture.</title>
        <authorList>
            <person name="Gilroy R."/>
            <person name="Ravi A."/>
            <person name="Getino M."/>
            <person name="Pursley I."/>
            <person name="Horton D.L."/>
            <person name="Alikhan N.F."/>
            <person name="Baker D."/>
            <person name="Gharbi K."/>
            <person name="Hall N."/>
            <person name="Watson M."/>
            <person name="Adriaenssens E.M."/>
            <person name="Foster-Nyarko E."/>
            <person name="Jarju S."/>
            <person name="Secka A."/>
            <person name="Antonio M."/>
            <person name="Oren A."/>
            <person name="Chaudhuri R.R."/>
            <person name="La Ragione R."/>
            <person name="Hildebrand F."/>
            <person name="Pallen M.J."/>
        </authorList>
    </citation>
    <scope>NUCLEOTIDE SEQUENCE</scope>
    <source>
        <strain evidence="2">F6-686</strain>
    </source>
</reference>
<accession>A0A9E2KPX5</accession>
<evidence type="ECO:0000313" key="3">
    <source>
        <dbReference type="Proteomes" id="UP000823844"/>
    </source>
</evidence>
<evidence type="ECO:0000256" key="1">
    <source>
        <dbReference type="SAM" id="SignalP"/>
    </source>
</evidence>
<name>A0A9E2KPX5_9LACO</name>
<keyword evidence="1" id="KW-0732">Signal</keyword>
<feature type="chain" id="PRO_5039248770" description="Superantigen-like protein" evidence="1">
    <location>
        <begin position="24"/>
        <end position="55"/>
    </location>
</feature>
<comment type="caution">
    <text evidence="2">The sequence shown here is derived from an EMBL/GenBank/DDBJ whole genome shotgun (WGS) entry which is preliminary data.</text>
</comment>
<reference evidence="2" key="2">
    <citation type="submission" date="2021-04" db="EMBL/GenBank/DDBJ databases">
        <authorList>
            <person name="Gilroy R."/>
        </authorList>
    </citation>
    <scope>NUCLEOTIDE SEQUENCE</scope>
    <source>
        <strain evidence="2">F6-686</strain>
    </source>
</reference>
<organism evidence="2 3">
    <name type="scientific">Candidatus Lactobacillus pullistercoris</name>
    <dbReference type="NCBI Taxonomy" id="2838636"/>
    <lineage>
        <taxon>Bacteria</taxon>
        <taxon>Bacillati</taxon>
        <taxon>Bacillota</taxon>
        <taxon>Bacilli</taxon>
        <taxon>Lactobacillales</taxon>
        <taxon>Lactobacillaceae</taxon>
        <taxon>Lactobacillus</taxon>
    </lineage>
</organism>
<feature type="signal peptide" evidence="1">
    <location>
        <begin position="1"/>
        <end position="23"/>
    </location>
</feature>
<sequence>MIKKVTLIKLAATTGLVSTFAIGAQYSNPNIFTPQTVETSSKIKVKLTQLNIYSK</sequence>
<dbReference type="AlphaFoldDB" id="A0A9E2KPX5"/>
<dbReference type="Proteomes" id="UP000823844">
    <property type="component" value="Unassembled WGS sequence"/>
</dbReference>